<dbReference type="Gene3D" id="1.10.340.30">
    <property type="entry name" value="Hypothetical protein, domain 2"/>
    <property type="match status" value="1"/>
</dbReference>
<dbReference type="GO" id="GO:0005634">
    <property type="term" value="C:nucleus"/>
    <property type="evidence" value="ECO:0007669"/>
    <property type="project" value="UniProtKB-SubCell"/>
</dbReference>
<sequence length="219" mass="25232">MKFPPITAEKFGLVQERLWNEPYKLLIAVMFLNKTKGQHAMPIFRQMMERYPLPQDLAQAEMADVCEMIYHLGLQTQRAKKFIKFATAWIAEPPEAGRRHRTLHYPNIGDGKEVKPGEVLDDAADCAGALEIGHLPGCGPYAWDSWRIVCRDVLRGVATGYNGEGARPDFEPEWKRVVPLDKELRAFLRWMWLREGWIWDPLTGNKVPADEETMRKARV</sequence>
<evidence type="ECO:0000313" key="4">
    <source>
        <dbReference type="EMBL" id="KAF2157132.1"/>
    </source>
</evidence>
<feature type="domain" description="HhH-GPD" evidence="3">
    <location>
        <begin position="28"/>
        <end position="109"/>
    </location>
</feature>
<comment type="subcellular location">
    <subcellularLocation>
        <location evidence="1">Nucleus</location>
    </subcellularLocation>
</comment>
<dbReference type="PANTHER" id="PTHR15074">
    <property type="entry name" value="METHYL-CPG-BINDING PROTEIN"/>
    <property type="match status" value="1"/>
</dbReference>
<evidence type="ECO:0000256" key="2">
    <source>
        <dbReference type="ARBA" id="ARBA00023242"/>
    </source>
</evidence>
<dbReference type="AlphaFoldDB" id="A0A9P4J862"/>
<dbReference type="GO" id="GO:0003824">
    <property type="term" value="F:catalytic activity"/>
    <property type="evidence" value="ECO:0007669"/>
    <property type="project" value="InterPro"/>
</dbReference>
<dbReference type="SUPFAM" id="SSF48150">
    <property type="entry name" value="DNA-glycosylase"/>
    <property type="match status" value="1"/>
</dbReference>
<dbReference type="InterPro" id="IPR003265">
    <property type="entry name" value="HhH-GPD_domain"/>
</dbReference>
<gene>
    <name evidence="4" type="ORF">K461DRAFT_220129</name>
</gene>
<reference evidence="4" key="1">
    <citation type="journal article" date="2020" name="Stud. Mycol.">
        <title>101 Dothideomycetes genomes: a test case for predicting lifestyles and emergence of pathogens.</title>
        <authorList>
            <person name="Haridas S."/>
            <person name="Albert R."/>
            <person name="Binder M."/>
            <person name="Bloem J."/>
            <person name="Labutti K."/>
            <person name="Salamov A."/>
            <person name="Andreopoulos B."/>
            <person name="Baker S."/>
            <person name="Barry K."/>
            <person name="Bills G."/>
            <person name="Bluhm B."/>
            <person name="Cannon C."/>
            <person name="Castanera R."/>
            <person name="Culley D."/>
            <person name="Daum C."/>
            <person name="Ezra D."/>
            <person name="Gonzalez J."/>
            <person name="Henrissat B."/>
            <person name="Kuo A."/>
            <person name="Liang C."/>
            <person name="Lipzen A."/>
            <person name="Lutzoni F."/>
            <person name="Magnuson J."/>
            <person name="Mondo S."/>
            <person name="Nolan M."/>
            <person name="Ohm R."/>
            <person name="Pangilinan J."/>
            <person name="Park H.-J."/>
            <person name="Ramirez L."/>
            <person name="Alfaro M."/>
            <person name="Sun H."/>
            <person name="Tritt A."/>
            <person name="Yoshinaga Y."/>
            <person name="Zwiers L.-H."/>
            <person name="Turgeon B."/>
            <person name="Goodwin S."/>
            <person name="Spatafora J."/>
            <person name="Crous P."/>
            <person name="Grigoriev I."/>
        </authorList>
    </citation>
    <scope>NUCLEOTIDE SEQUENCE</scope>
    <source>
        <strain evidence="4">CBS 260.36</strain>
    </source>
</reference>
<organism evidence="4 5">
    <name type="scientific">Myriangium duriaei CBS 260.36</name>
    <dbReference type="NCBI Taxonomy" id="1168546"/>
    <lineage>
        <taxon>Eukaryota</taxon>
        <taxon>Fungi</taxon>
        <taxon>Dikarya</taxon>
        <taxon>Ascomycota</taxon>
        <taxon>Pezizomycotina</taxon>
        <taxon>Dothideomycetes</taxon>
        <taxon>Dothideomycetidae</taxon>
        <taxon>Myriangiales</taxon>
        <taxon>Myriangiaceae</taxon>
        <taxon>Myriangium</taxon>
    </lineage>
</organism>
<keyword evidence="5" id="KW-1185">Reference proteome</keyword>
<evidence type="ECO:0000256" key="1">
    <source>
        <dbReference type="ARBA" id="ARBA00004123"/>
    </source>
</evidence>
<comment type="caution">
    <text evidence="4">The sequence shown here is derived from an EMBL/GenBank/DDBJ whole genome shotgun (WGS) entry which is preliminary data.</text>
</comment>
<proteinExistence type="predicted"/>
<protein>
    <submittedName>
        <fullName evidence="4">DNA glycosylase</fullName>
    </submittedName>
</protein>
<dbReference type="OrthoDB" id="10265068at2759"/>
<dbReference type="InterPro" id="IPR045138">
    <property type="entry name" value="MeCP2/MBD4"/>
</dbReference>
<name>A0A9P4J862_9PEZI</name>
<dbReference type="Pfam" id="PF00730">
    <property type="entry name" value="HhH-GPD"/>
    <property type="match status" value="1"/>
</dbReference>
<feature type="non-terminal residue" evidence="4">
    <location>
        <position position="219"/>
    </location>
</feature>
<dbReference type="Proteomes" id="UP000799439">
    <property type="component" value="Unassembled WGS sequence"/>
</dbReference>
<accession>A0A9P4J862</accession>
<keyword evidence="2" id="KW-0539">Nucleus</keyword>
<evidence type="ECO:0000259" key="3">
    <source>
        <dbReference type="Pfam" id="PF00730"/>
    </source>
</evidence>
<dbReference type="GO" id="GO:0003677">
    <property type="term" value="F:DNA binding"/>
    <property type="evidence" value="ECO:0007669"/>
    <property type="project" value="InterPro"/>
</dbReference>
<dbReference type="EMBL" id="ML996081">
    <property type="protein sequence ID" value="KAF2157132.1"/>
    <property type="molecule type" value="Genomic_DNA"/>
</dbReference>
<dbReference type="InterPro" id="IPR011257">
    <property type="entry name" value="DNA_glycosylase"/>
</dbReference>
<dbReference type="PANTHER" id="PTHR15074:SF0">
    <property type="entry name" value="METHYL-CPG-BINDING DOMAIN PROTEIN 4-LIKE PROTEIN"/>
    <property type="match status" value="1"/>
</dbReference>
<evidence type="ECO:0000313" key="5">
    <source>
        <dbReference type="Proteomes" id="UP000799439"/>
    </source>
</evidence>
<dbReference type="GO" id="GO:0006285">
    <property type="term" value="P:base-excision repair, AP site formation"/>
    <property type="evidence" value="ECO:0007669"/>
    <property type="project" value="UniProtKB-ARBA"/>
</dbReference>